<dbReference type="OrthoDB" id="5145833at2"/>
<comment type="caution">
    <text evidence="3">The sequence shown here is derived from an EMBL/GenBank/DDBJ whole genome shotgun (WGS) entry which is preliminary data.</text>
</comment>
<dbReference type="EMBL" id="LWGR01000021">
    <property type="protein sequence ID" value="KZM68148.1"/>
    <property type="molecule type" value="Genomic_DNA"/>
</dbReference>
<evidence type="ECO:0000256" key="1">
    <source>
        <dbReference type="SAM" id="MobiDB-lite"/>
    </source>
</evidence>
<gene>
    <name evidence="3" type="ORF">AWN90_09410</name>
</gene>
<proteinExistence type="predicted"/>
<keyword evidence="4" id="KW-1185">Reference proteome</keyword>
<dbReference type="AlphaFoldDB" id="A0A164H2Q6"/>
<name>A0A164H2Q6_9NOCA</name>
<feature type="region of interest" description="Disordered" evidence="1">
    <location>
        <begin position="217"/>
        <end position="243"/>
    </location>
</feature>
<evidence type="ECO:0000313" key="3">
    <source>
        <dbReference type="EMBL" id="KZM68148.1"/>
    </source>
</evidence>
<dbReference type="Pfam" id="PF10979">
    <property type="entry name" value="DUF2786"/>
    <property type="match status" value="1"/>
</dbReference>
<organism evidence="3 4">
    <name type="scientific">Nocardia terpenica</name>
    <dbReference type="NCBI Taxonomy" id="455432"/>
    <lineage>
        <taxon>Bacteria</taxon>
        <taxon>Bacillati</taxon>
        <taxon>Actinomycetota</taxon>
        <taxon>Actinomycetes</taxon>
        <taxon>Mycobacteriales</taxon>
        <taxon>Nocardiaceae</taxon>
        <taxon>Nocardia</taxon>
    </lineage>
</organism>
<dbReference type="RefSeq" id="WP_067579497.1">
    <property type="nucleotide sequence ID" value="NZ_JABMCZ010000002.1"/>
</dbReference>
<protein>
    <recommendedName>
        <fullName evidence="2">DUF2786 domain-containing protein</fullName>
    </recommendedName>
</protein>
<feature type="domain" description="DUF2786" evidence="2">
    <location>
        <begin position="17"/>
        <end position="52"/>
    </location>
</feature>
<evidence type="ECO:0000313" key="4">
    <source>
        <dbReference type="Proteomes" id="UP000076512"/>
    </source>
</evidence>
<dbReference type="InterPro" id="IPR024498">
    <property type="entry name" value="DUF2786"/>
</dbReference>
<evidence type="ECO:0000259" key="2">
    <source>
        <dbReference type="Pfam" id="PF10979"/>
    </source>
</evidence>
<accession>A0A164H2Q6</accession>
<reference evidence="3 4" key="1">
    <citation type="submission" date="2016-04" db="EMBL/GenBank/DDBJ databases">
        <authorList>
            <person name="Evans L.H."/>
            <person name="Alamgir A."/>
            <person name="Owens N."/>
            <person name="Weber N.D."/>
            <person name="Virtaneva K."/>
            <person name="Barbian K."/>
            <person name="Babar A."/>
            <person name="Rosenke K."/>
        </authorList>
    </citation>
    <scope>NUCLEOTIDE SEQUENCE [LARGE SCALE GENOMIC DNA]</scope>
    <source>
        <strain evidence="3 4">IFM 0406</strain>
    </source>
</reference>
<dbReference type="Proteomes" id="UP000076512">
    <property type="component" value="Unassembled WGS sequence"/>
</dbReference>
<dbReference type="STRING" id="455432.AWN90_09410"/>
<sequence length="243" mass="26838">MDNTQADNGDGLDKDKLAARIRKLFNQANGTDNEAEAKTFRERAFELLAKYGMAETDVQTAGLGGGDAGQIIRIRVKLRSPYRDQRIHLLAGIGYALHSRAVLEGDGVVAIVGVRRHVERIKFLKPLIELQMMNAAGNHVPDDPFDIRGVREDRKGFMRGYADEVAVRIAQTERESAKGTPYEALLTEETARVETAFKKLYPVTGKWTAEHGNSDGYRAGGARARTADIGQNRMAGGRQQLTR</sequence>